<protein>
    <submittedName>
        <fullName evidence="1">Uncharacterized protein</fullName>
    </submittedName>
</protein>
<dbReference type="InterPro" id="IPR039991">
    <property type="entry name" value="SHOC1"/>
</dbReference>
<sequence>MKNNYKYKLFPFQSTPLRELVQIEDSKIHNVTFLENPKIKRIDFDINKRREAKANRFLKIFKQLKNQLSLSTTNKYPNLESLIKINEKTFNNLETKHHNIKKEKQTKLEVLKLDQLKKIEKPILKNFSKQSKIKLQFSKIEFDLKINNQKNDLFEEIRYIEQQNRNKKIDKNIKLIKDIKTNQMKMEKIIYLKTFIVEKKIQKQEDLQIIKFELPLLPSLLNDPNNQLTLQKINDSERKRSFNLSSTNLESNTPNPNNNSKLTDIHQILKSPLRYKKFEDQIIFEESNITINNQIKLLPKIVIPDNFFFSKANQIYKEHDFIFPQKGIEMLEIKLGINFDKFYFFKKYKNFQILKKPQFKKLRNSNTKQYLIDFQLLKDKKKEKIYKIPDYIESISKSGNSINQNIVKNKKKIQVVGSEKKENIEKFFCKENVNEDEMIIVKPKRKKKKKRKKSKLFNYQNLIPFPIEKSLKAFIFLNGSKLKKSRNQELVFDNGKNKNLNDKNNTKKTESLKMKNNKRGFDNNHFKTEEKKDKTCLFKKNQIFTNTSFKVIISEPFLKDINLIKILQMRYNFQFLERRLSTKITMIIDEETCLILKYITQIDSIISIISSIQVQLTYVKIWVLLRCKKKNSQYLMDFNKKKKQSVNLKELIDLNIIDFNSYSSLNLLMHKSIQFGIDLKILYCWSDQSCCKLINWICIETSKTNQNFSNNFWKRNWLLEKESYHERFLSSFPSISPFVAQFMLTLLSCNQIINMKYIEDAYTIFKFIPKKSIQSFYFLLHYKRKNKSEDEHLIKYKKKINWWKNKMQIL</sequence>
<dbReference type="GO" id="GO:0000794">
    <property type="term" value="C:condensed nuclear chromosome"/>
    <property type="evidence" value="ECO:0007669"/>
    <property type="project" value="InterPro"/>
</dbReference>
<organism evidence="1 2">
    <name type="scientific">Anaeramoeba flamelloides</name>
    <dbReference type="NCBI Taxonomy" id="1746091"/>
    <lineage>
        <taxon>Eukaryota</taxon>
        <taxon>Metamonada</taxon>
        <taxon>Anaeramoebidae</taxon>
        <taxon>Anaeramoeba</taxon>
    </lineage>
</organism>
<evidence type="ECO:0000313" key="1">
    <source>
        <dbReference type="EMBL" id="KAJ3439647.1"/>
    </source>
</evidence>
<dbReference type="PANTHER" id="PTHR35668:SF1">
    <property type="entry name" value="PROTEIN SHORTAGE IN CHIASMATA 1 ORTHOLOG"/>
    <property type="match status" value="1"/>
</dbReference>
<name>A0AAV7ZC95_9EUKA</name>
<dbReference type="GO" id="GO:0000712">
    <property type="term" value="P:resolution of meiotic recombination intermediates"/>
    <property type="evidence" value="ECO:0007669"/>
    <property type="project" value="InterPro"/>
</dbReference>
<dbReference type="GO" id="GO:0016887">
    <property type="term" value="F:ATP hydrolysis activity"/>
    <property type="evidence" value="ECO:0007669"/>
    <property type="project" value="InterPro"/>
</dbReference>
<dbReference type="GO" id="GO:0003697">
    <property type="term" value="F:single-stranded DNA binding"/>
    <property type="evidence" value="ECO:0007669"/>
    <property type="project" value="TreeGrafter"/>
</dbReference>
<dbReference type="EMBL" id="JANTQA010000032">
    <property type="protein sequence ID" value="KAJ3439647.1"/>
    <property type="molecule type" value="Genomic_DNA"/>
</dbReference>
<evidence type="ECO:0000313" key="2">
    <source>
        <dbReference type="Proteomes" id="UP001146793"/>
    </source>
</evidence>
<dbReference type="PANTHER" id="PTHR35668">
    <property type="entry name" value="PROTEIN SHORTAGE IN CHIASMATA 1 ORTHOLOG"/>
    <property type="match status" value="1"/>
</dbReference>
<accession>A0AAV7ZC95</accession>
<dbReference type="AlphaFoldDB" id="A0AAV7ZC95"/>
<gene>
    <name evidence="1" type="ORF">M0812_15683</name>
</gene>
<reference evidence="1" key="1">
    <citation type="submission" date="2022-08" db="EMBL/GenBank/DDBJ databases">
        <title>Novel sulphate-reducing endosymbionts in the free-living metamonad Anaeramoeba.</title>
        <authorList>
            <person name="Jerlstrom-Hultqvist J."/>
            <person name="Cepicka I."/>
            <person name="Gallot-Lavallee L."/>
            <person name="Salas-Leiva D."/>
            <person name="Curtis B.A."/>
            <person name="Zahonova K."/>
            <person name="Pipaliya S."/>
            <person name="Dacks J."/>
            <person name="Roger A.J."/>
        </authorList>
    </citation>
    <scope>NUCLEOTIDE SEQUENCE</scope>
    <source>
        <strain evidence="1">Busselton2</strain>
    </source>
</reference>
<comment type="caution">
    <text evidence="1">The sequence shown here is derived from an EMBL/GenBank/DDBJ whole genome shotgun (WGS) entry which is preliminary data.</text>
</comment>
<dbReference type="Proteomes" id="UP001146793">
    <property type="component" value="Unassembled WGS sequence"/>
</dbReference>
<proteinExistence type="predicted"/>